<sequence length="70" mass="7778">MQNEMLHVDELRRERAELQSAIDRAEHWGAATTARYERILGIDAALRFAECLTPPPEAAPIVYISTPGSA</sequence>
<dbReference type="Proteomes" id="UP000321750">
    <property type="component" value="Unassembled WGS sequence"/>
</dbReference>
<keyword evidence="3" id="KW-1185">Reference proteome</keyword>
<evidence type="ECO:0000313" key="3">
    <source>
        <dbReference type="Proteomes" id="UP000321750"/>
    </source>
</evidence>
<proteinExistence type="predicted"/>
<dbReference type="EMBL" id="BJZV01000023">
    <property type="protein sequence ID" value="GEP11769.1"/>
    <property type="molecule type" value="Genomic_DNA"/>
</dbReference>
<evidence type="ECO:0000313" key="2">
    <source>
        <dbReference type="EMBL" id="GEP11769.1"/>
    </source>
</evidence>
<feature type="coiled-coil region" evidence="1">
    <location>
        <begin position="1"/>
        <end position="28"/>
    </location>
</feature>
<organism evidence="2 3">
    <name type="scientific">Methylobacterium gnaphalii</name>
    <dbReference type="NCBI Taxonomy" id="1010610"/>
    <lineage>
        <taxon>Bacteria</taxon>
        <taxon>Pseudomonadati</taxon>
        <taxon>Pseudomonadota</taxon>
        <taxon>Alphaproteobacteria</taxon>
        <taxon>Hyphomicrobiales</taxon>
        <taxon>Methylobacteriaceae</taxon>
        <taxon>Methylobacterium</taxon>
    </lineage>
</organism>
<reference evidence="2 3" key="1">
    <citation type="submission" date="2019-07" db="EMBL/GenBank/DDBJ databases">
        <title>Whole genome shotgun sequence of Methylobacterium gnaphalii NBRC 107716.</title>
        <authorList>
            <person name="Hosoyama A."/>
            <person name="Uohara A."/>
            <person name="Ohji S."/>
            <person name="Ichikawa N."/>
        </authorList>
    </citation>
    <scope>NUCLEOTIDE SEQUENCE [LARGE SCALE GENOMIC DNA]</scope>
    <source>
        <strain evidence="2 3">NBRC 107716</strain>
    </source>
</reference>
<comment type="caution">
    <text evidence="2">The sequence shown here is derived from an EMBL/GenBank/DDBJ whole genome shotgun (WGS) entry which is preliminary data.</text>
</comment>
<dbReference type="AlphaFoldDB" id="A0A512JPA5"/>
<name>A0A512JPA5_9HYPH</name>
<protein>
    <submittedName>
        <fullName evidence="2">Uncharacterized protein</fullName>
    </submittedName>
</protein>
<dbReference type="RefSeq" id="WP_147048182.1">
    <property type="nucleotide sequence ID" value="NZ_BJZV01000023.1"/>
</dbReference>
<gene>
    <name evidence="2" type="ORF">MGN01_36140</name>
</gene>
<keyword evidence="1" id="KW-0175">Coiled coil</keyword>
<evidence type="ECO:0000256" key="1">
    <source>
        <dbReference type="SAM" id="Coils"/>
    </source>
</evidence>
<accession>A0A512JPA5</accession>